<feature type="compositionally biased region" description="Acidic residues" evidence="1">
    <location>
        <begin position="110"/>
        <end position="127"/>
    </location>
</feature>
<dbReference type="Proteomes" id="UP000460718">
    <property type="component" value="Unassembled WGS sequence"/>
</dbReference>
<evidence type="ECO:0000256" key="1">
    <source>
        <dbReference type="SAM" id="MobiDB-lite"/>
    </source>
</evidence>
<dbReference type="Proteomes" id="UP000429523">
    <property type="component" value="Unassembled WGS sequence"/>
</dbReference>
<evidence type="ECO:0000313" key="14">
    <source>
        <dbReference type="Proteomes" id="UP000441208"/>
    </source>
</evidence>
<feature type="region of interest" description="Disordered" evidence="1">
    <location>
        <begin position="31"/>
        <end position="65"/>
    </location>
</feature>
<feature type="region of interest" description="Disordered" evidence="1">
    <location>
        <begin position="82"/>
        <end position="150"/>
    </location>
</feature>
<dbReference type="EMBL" id="QXGF01000834">
    <property type="protein sequence ID" value="KAE8935130.1"/>
    <property type="molecule type" value="Genomic_DNA"/>
</dbReference>
<evidence type="ECO:0000313" key="11">
    <source>
        <dbReference type="Proteomes" id="UP000437068"/>
    </source>
</evidence>
<protein>
    <submittedName>
        <fullName evidence="2">Uncharacterized protein</fullName>
    </submittedName>
</protein>
<dbReference type="EMBL" id="QXGA01000900">
    <property type="protein sequence ID" value="KAE9136488.1"/>
    <property type="molecule type" value="Genomic_DNA"/>
</dbReference>
<gene>
    <name evidence="8" type="ORF">PF001_g15910</name>
    <name evidence="7" type="ORF">PF002_g17961</name>
    <name evidence="6" type="ORF">PF005_g13999</name>
    <name evidence="5" type="ORF">PF006_g14378</name>
    <name evidence="4" type="ORF">PF007_g16849</name>
    <name evidence="2" type="ORF">PF009_g14916</name>
    <name evidence="3" type="ORF">PF011_g15777</name>
</gene>
<evidence type="ECO:0000313" key="7">
    <source>
        <dbReference type="EMBL" id="KAE9213434.1"/>
    </source>
</evidence>
<evidence type="ECO:0000313" key="10">
    <source>
        <dbReference type="Proteomes" id="UP000433483"/>
    </source>
</evidence>
<name>A0A6A3EUD3_9STRA</name>
<evidence type="ECO:0000313" key="8">
    <source>
        <dbReference type="EMBL" id="KAE9298481.1"/>
    </source>
</evidence>
<keyword evidence="10" id="KW-1185">Reference proteome</keyword>
<dbReference type="Proteomes" id="UP000440367">
    <property type="component" value="Unassembled WGS sequence"/>
</dbReference>
<evidence type="ECO:0000313" key="12">
    <source>
        <dbReference type="Proteomes" id="UP000440367"/>
    </source>
</evidence>
<evidence type="ECO:0000313" key="4">
    <source>
        <dbReference type="EMBL" id="KAE9096811.1"/>
    </source>
</evidence>
<evidence type="ECO:0000313" key="3">
    <source>
        <dbReference type="EMBL" id="KAE8996746.1"/>
    </source>
</evidence>
<dbReference type="Proteomes" id="UP000433483">
    <property type="component" value="Unassembled WGS sequence"/>
</dbReference>
<dbReference type="EMBL" id="QXGE01001061">
    <property type="protein sequence ID" value="KAE9298481.1"/>
    <property type="molecule type" value="Genomic_DNA"/>
</dbReference>
<sequence>MYHKPGTSMGHADGLSRLHSETICALTISDLLNEDPTPPSEGLVPVGEAPPSSPLIESSPTRTERPRRALYEAMRATMDALDSVGGSPVSADHLERRDDVLNNPRAMVDDVADEVSADGDADDDPPLVDEGQTASSTVDVFGLDLERSKE</sequence>
<accession>A0A6A3EUD3</accession>
<evidence type="ECO:0000313" key="15">
    <source>
        <dbReference type="Proteomes" id="UP000460718"/>
    </source>
</evidence>
<dbReference type="Proteomes" id="UP000437068">
    <property type="component" value="Unassembled WGS sequence"/>
</dbReference>
<comment type="caution">
    <text evidence="2">The sequence shown here is derived from an EMBL/GenBank/DDBJ whole genome shotgun (WGS) entry which is preliminary data.</text>
</comment>
<dbReference type="EMBL" id="QXFZ01001106">
    <property type="protein sequence ID" value="KAE9096811.1"/>
    <property type="molecule type" value="Genomic_DNA"/>
</dbReference>
<reference evidence="9 10" key="1">
    <citation type="submission" date="2018-08" db="EMBL/GenBank/DDBJ databases">
        <title>Genomic investigation of the strawberry pathogen Phytophthora fragariae indicates pathogenicity is determined by transcriptional variation in three key races.</title>
        <authorList>
            <person name="Adams T.M."/>
            <person name="Armitage A.D."/>
            <person name="Sobczyk M.K."/>
            <person name="Bates H.J."/>
            <person name="Dunwell J.M."/>
            <person name="Nellist C.F."/>
            <person name="Harrison R.J."/>
        </authorList>
    </citation>
    <scope>NUCLEOTIDE SEQUENCE [LARGE SCALE GENOMIC DNA]</scope>
    <source>
        <strain evidence="8 11">A4</strain>
        <strain evidence="7 12">BC-1</strain>
        <strain evidence="6 10">NOV-27</strain>
        <strain evidence="5 13">NOV-5</strain>
        <strain evidence="4 14">NOV-71</strain>
        <strain evidence="2 9">NOV-9</strain>
        <strain evidence="3 15">SCRP245</strain>
    </source>
</reference>
<dbReference type="EMBL" id="QXFW01001090">
    <property type="protein sequence ID" value="KAE8996746.1"/>
    <property type="molecule type" value="Genomic_DNA"/>
</dbReference>
<dbReference type="AlphaFoldDB" id="A0A6A3EUD3"/>
<proteinExistence type="predicted"/>
<dbReference type="Proteomes" id="UP000440732">
    <property type="component" value="Unassembled WGS sequence"/>
</dbReference>
<evidence type="ECO:0000313" key="5">
    <source>
        <dbReference type="EMBL" id="KAE9136488.1"/>
    </source>
</evidence>
<evidence type="ECO:0000313" key="2">
    <source>
        <dbReference type="EMBL" id="KAE8935130.1"/>
    </source>
</evidence>
<evidence type="ECO:0000313" key="6">
    <source>
        <dbReference type="EMBL" id="KAE9203902.1"/>
    </source>
</evidence>
<dbReference type="EMBL" id="QXGB01000805">
    <property type="protein sequence ID" value="KAE9203902.1"/>
    <property type="molecule type" value="Genomic_DNA"/>
</dbReference>
<organism evidence="2 9">
    <name type="scientific">Phytophthora fragariae</name>
    <dbReference type="NCBI Taxonomy" id="53985"/>
    <lineage>
        <taxon>Eukaryota</taxon>
        <taxon>Sar</taxon>
        <taxon>Stramenopiles</taxon>
        <taxon>Oomycota</taxon>
        <taxon>Peronosporomycetes</taxon>
        <taxon>Peronosporales</taxon>
        <taxon>Peronosporaceae</taxon>
        <taxon>Phytophthora</taxon>
    </lineage>
</organism>
<dbReference type="EMBL" id="QXGD01001148">
    <property type="protein sequence ID" value="KAE9213434.1"/>
    <property type="molecule type" value="Genomic_DNA"/>
</dbReference>
<evidence type="ECO:0000313" key="13">
    <source>
        <dbReference type="Proteomes" id="UP000440732"/>
    </source>
</evidence>
<evidence type="ECO:0000313" key="9">
    <source>
        <dbReference type="Proteomes" id="UP000429523"/>
    </source>
</evidence>
<dbReference type="Proteomes" id="UP000441208">
    <property type="component" value="Unassembled WGS sequence"/>
</dbReference>
<dbReference type="OrthoDB" id="10312033at2759"/>